<dbReference type="EMBL" id="JADBEL010000008">
    <property type="protein sequence ID" value="MBE1554773.1"/>
    <property type="molecule type" value="Genomic_DNA"/>
</dbReference>
<evidence type="ECO:0008006" key="4">
    <source>
        <dbReference type="Google" id="ProtNLM"/>
    </source>
</evidence>
<reference evidence="2" key="1">
    <citation type="submission" date="2020-10" db="EMBL/GenBank/DDBJ databases">
        <title>Genomic Encyclopedia of Type Strains, Phase IV (KMG-IV): sequencing the most valuable type-strain genomes for metagenomic binning, comparative biology and taxonomic classification.</title>
        <authorList>
            <person name="Goeker M."/>
        </authorList>
    </citation>
    <scope>NUCLEOTIDE SEQUENCE</scope>
    <source>
        <strain evidence="2">DSM 13886</strain>
    </source>
</reference>
<proteinExistence type="predicted"/>
<name>A0A927MIX5_9BACL</name>
<evidence type="ECO:0000313" key="3">
    <source>
        <dbReference type="Proteomes" id="UP000658225"/>
    </source>
</evidence>
<gene>
    <name evidence="2" type="ORF">H4683_001851</name>
</gene>
<keyword evidence="3" id="KW-1185">Reference proteome</keyword>
<protein>
    <recommendedName>
        <fullName evidence="4">Replication protein</fullName>
    </recommendedName>
</protein>
<accession>A0A927MIX5</accession>
<organism evidence="2 3">
    <name type="scientific">Sporosarcina limicola</name>
    <dbReference type="NCBI Taxonomy" id="34101"/>
    <lineage>
        <taxon>Bacteria</taxon>
        <taxon>Bacillati</taxon>
        <taxon>Bacillota</taxon>
        <taxon>Bacilli</taxon>
        <taxon>Bacillales</taxon>
        <taxon>Caryophanaceae</taxon>
        <taxon>Sporosarcina</taxon>
    </lineage>
</organism>
<evidence type="ECO:0000313" key="2">
    <source>
        <dbReference type="EMBL" id="MBE1554773.1"/>
    </source>
</evidence>
<dbReference type="Proteomes" id="UP000658225">
    <property type="component" value="Unassembled WGS sequence"/>
</dbReference>
<sequence>MSEQISGGYILLSRKLIESEIWDKPPIYMKVWMYLLMKAQYKPYKDLERGQLIVSIPEIIEACSYKVGYRTEKPTKSQIFNILEWLRNSDEASNEGYAKETMIDTTKTTRGIVVNISNYNVYQDPKSYEQNDEWNDEESTNDTMPKRQANTINKKVKKELRTKEVITKEVITKEVITKEVIKDNVANAPSIASVDHENYFEEWWNLYSNKKDRKKCIAKYKILLKKYSHELMMIGTERYLEYRKDLLARNEFCPQQKHPSTFLNGENFNDEYKKPEGGGNNGINQRGNGSVTGTSYEDVPAAAERDRKAWGG</sequence>
<evidence type="ECO:0000256" key="1">
    <source>
        <dbReference type="SAM" id="MobiDB-lite"/>
    </source>
</evidence>
<dbReference type="RefSeq" id="WP_192598530.1">
    <property type="nucleotide sequence ID" value="NZ_JADBEL010000008.1"/>
</dbReference>
<dbReference type="AlphaFoldDB" id="A0A927MIX5"/>
<feature type="compositionally biased region" description="Basic and acidic residues" evidence="1">
    <location>
        <begin position="303"/>
        <end position="312"/>
    </location>
</feature>
<comment type="caution">
    <text evidence="2">The sequence shown here is derived from an EMBL/GenBank/DDBJ whole genome shotgun (WGS) entry which is preliminary data.</text>
</comment>
<feature type="region of interest" description="Disordered" evidence="1">
    <location>
        <begin position="259"/>
        <end position="312"/>
    </location>
</feature>